<evidence type="ECO:0000256" key="5">
    <source>
        <dbReference type="SAM" id="Phobius"/>
    </source>
</evidence>
<feature type="transmembrane region" description="Helical" evidence="5">
    <location>
        <begin position="42"/>
        <end position="62"/>
    </location>
</feature>
<dbReference type="PANTHER" id="PTHR43847:SF1">
    <property type="entry name" value="BLL3993 PROTEIN"/>
    <property type="match status" value="1"/>
</dbReference>
<evidence type="ECO:0008006" key="8">
    <source>
        <dbReference type="Google" id="ProtNLM"/>
    </source>
</evidence>
<keyword evidence="7" id="KW-1185">Reference proteome</keyword>
<dbReference type="Gene3D" id="1.20.120.1630">
    <property type="match status" value="1"/>
</dbReference>
<dbReference type="OrthoDB" id="7203053at2"/>
<feature type="transmembrane region" description="Helical" evidence="5">
    <location>
        <begin position="129"/>
        <end position="156"/>
    </location>
</feature>
<proteinExistence type="predicted"/>
<dbReference type="PANTHER" id="PTHR43847">
    <property type="entry name" value="BLL3993 PROTEIN"/>
    <property type="match status" value="1"/>
</dbReference>
<evidence type="ECO:0000313" key="6">
    <source>
        <dbReference type="EMBL" id="AXF57495.1"/>
    </source>
</evidence>
<evidence type="ECO:0000256" key="2">
    <source>
        <dbReference type="ARBA" id="ARBA00022692"/>
    </source>
</evidence>
<evidence type="ECO:0000256" key="1">
    <source>
        <dbReference type="ARBA" id="ARBA00004141"/>
    </source>
</evidence>
<gene>
    <name evidence="6" type="ORF">DT065_16885</name>
</gene>
<dbReference type="EMBL" id="CP031092">
    <property type="protein sequence ID" value="AXF57495.1"/>
    <property type="molecule type" value="Genomic_DNA"/>
</dbReference>
<dbReference type="RefSeq" id="WP_114375370.1">
    <property type="nucleotide sequence ID" value="NZ_CP031092.1"/>
</dbReference>
<dbReference type="Pfam" id="PF04140">
    <property type="entry name" value="ICMT"/>
    <property type="match status" value="1"/>
</dbReference>
<feature type="transmembrane region" description="Helical" evidence="5">
    <location>
        <begin position="74"/>
        <end position="96"/>
    </location>
</feature>
<sequence length="176" mass="20618">MLLFVLLYLWVIFQRCFELWVARKNEAWMRARGGVEHGSEHFSWMVVLHSAFLVSLLFEAYYNQFVLMPGWPVLLILFLGAQGLRAWVMGSLGRFWNLKVMVLPGESIIQKGPYRWLKHPNYLVVMAEILLLPLIFQAYVTAVVFTIANACMLFFVRIPVEERALNDYRSVETREK</sequence>
<keyword evidence="3 5" id="KW-1133">Transmembrane helix</keyword>
<dbReference type="InterPro" id="IPR007269">
    <property type="entry name" value="ICMT_MeTrfase"/>
</dbReference>
<dbReference type="InterPro" id="IPR052527">
    <property type="entry name" value="Metal_cation-efflux_comp"/>
</dbReference>
<evidence type="ECO:0000313" key="7">
    <source>
        <dbReference type="Proteomes" id="UP000252100"/>
    </source>
</evidence>
<evidence type="ECO:0000256" key="4">
    <source>
        <dbReference type="ARBA" id="ARBA00023136"/>
    </source>
</evidence>
<keyword evidence="2 5" id="KW-0812">Transmembrane</keyword>
<dbReference type="KEGG" id="rue:DT065_16885"/>
<comment type="subcellular location">
    <subcellularLocation>
        <location evidence="1">Membrane</location>
        <topology evidence="1">Multi-pass membrane protein</topology>
    </subcellularLocation>
</comment>
<protein>
    <recommendedName>
        <fullName evidence="8">Isoprenylcysteine carboxyl methyltransferase</fullName>
    </recommendedName>
</protein>
<dbReference type="Proteomes" id="UP000252100">
    <property type="component" value="Chromosome"/>
</dbReference>
<organism evidence="6 7">
    <name type="scientific">Salicibibacter kimchii</name>
    <dbReference type="NCBI Taxonomy" id="2099786"/>
    <lineage>
        <taxon>Bacteria</taxon>
        <taxon>Bacillati</taxon>
        <taxon>Bacillota</taxon>
        <taxon>Bacilli</taxon>
        <taxon>Bacillales</taxon>
        <taxon>Bacillaceae</taxon>
        <taxon>Salicibibacter</taxon>
    </lineage>
</organism>
<dbReference type="GO" id="GO:0016020">
    <property type="term" value="C:membrane"/>
    <property type="evidence" value="ECO:0007669"/>
    <property type="project" value="UniProtKB-SubCell"/>
</dbReference>
<reference evidence="6 7" key="1">
    <citation type="journal article" date="2018" name="J. Microbiol.">
        <title>Salicibibacter kimchii gen. nov., sp. nov., a moderately halophilic and alkalitolerant bacterium in the family Bacillaceae, isolated from kimchi.</title>
        <authorList>
            <person name="Jang J.Y."/>
            <person name="Oh Y.J."/>
            <person name="Lim S.K."/>
            <person name="Park H.K."/>
            <person name="Lee C."/>
            <person name="Kim J.Y."/>
            <person name="Lee M.A."/>
            <person name="Choi H.J."/>
        </authorList>
    </citation>
    <scope>NUCLEOTIDE SEQUENCE [LARGE SCALE GENOMIC DNA]</scope>
    <source>
        <strain evidence="6 7">NKC1-1</strain>
    </source>
</reference>
<accession>A0A345C2R4</accession>
<keyword evidence="4 5" id="KW-0472">Membrane</keyword>
<name>A0A345C2R4_9BACI</name>
<dbReference type="AlphaFoldDB" id="A0A345C2R4"/>
<dbReference type="GO" id="GO:0004671">
    <property type="term" value="F:protein C-terminal S-isoprenylcysteine carboxyl O-methyltransferase activity"/>
    <property type="evidence" value="ECO:0007669"/>
    <property type="project" value="InterPro"/>
</dbReference>
<evidence type="ECO:0000256" key="3">
    <source>
        <dbReference type="ARBA" id="ARBA00022989"/>
    </source>
</evidence>